<evidence type="ECO:0000256" key="2">
    <source>
        <dbReference type="ARBA" id="ARBA00013194"/>
    </source>
</evidence>
<dbReference type="PROSITE" id="PS50072">
    <property type="entry name" value="CSA_PPIASE_2"/>
    <property type="match status" value="1"/>
</dbReference>
<dbReference type="GO" id="GO:0003755">
    <property type="term" value="F:peptidyl-prolyl cis-trans isomerase activity"/>
    <property type="evidence" value="ECO:0007669"/>
    <property type="project" value="UniProtKB-KW"/>
</dbReference>
<dbReference type="RefSeq" id="WP_192752586.1">
    <property type="nucleotide sequence ID" value="NZ_BAABJL010000041.1"/>
</dbReference>
<dbReference type="InterPro" id="IPR044666">
    <property type="entry name" value="Cyclophilin_A-like"/>
</dbReference>
<dbReference type="EMBL" id="JADBEM010000001">
    <property type="protein sequence ID" value="MBE1608891.1"/>
    <property type="molecule type" value="Genomic_DNA"/>
</dbReference>
<dbReference type="Proteomes" id="UP000638648">
    <property type="component" value="Unassembled WGS sequence"/>
</dbReference>
<dbReference type="InterPro" id="IPR029000">
    <property type="entry name" value="Cyclophilin-like_dom_sf"/>
</dbReference>
<proteinExistence type="predicted"/>
<keyword evidence="7" id="KW-1185">Reference proteome</keyword>
<comment type="function">
    <text evidence="1">PPIases accelerate the folding of proteins. It catalyzes the cis-trans isomerization of proline imidic peptide bonds in oligopeptides.</text>
</comment>
<dbReference type="SUPFAM" id="SSF50891">
    <property type="entry name" value="Cyclophilin-like"/>
    <property type="match status" value="1"/>
</dbReference>
<name>A0A927MYK9_9ACTN</name>
<organism evidence="6 7">
    <name type="scientific">Actinopolymorpha pittospori</name>
    <dbReference type="NCBI Taxonomy" id="648752"/>
    <lineage>
        <taxon>Bacteria</taxon>
        <taxon>Bacillati</taxon>
        <taxon>Actinomycetota</taxon>
        <taxon>Actinomycetes</taxon>
        <taxon>Propionibacteriales</taxon>
        <taxon>Actinopolymorphaceae</taxon>
        <taxon>Actinopolymorpha</taxon>
    </lineage>
</organism>
<keyword evidence="4 6" id="KW-0413">Isomerase</keyword>
<evidence type="ECO:0000256" key="1">
    <source>
        <dbReference type="ARBA" id="ARBA00002388"/>
    </source>
</evidence>
<evidence type="ECO:0000259" key="5">
    <source>
        <dbReference type="PROSITE" id="PS50072"/>
    </source>
</evidence>
<gene>
    <name evidence="6" type="ORF">HEB94_005739</name>
</gene>
<protein>
    <recommendedName>
        <fullName evidence="2">peptidylprolyl isomerase</fullName>
        <ecNumber evidence="2">5.2.1.8</ecNumber>
    </recommendedName>
</protein>
<dbReference type="PANTHER" id="PTHR45625">
    <property type="entry name" value="PEPTIDYL-PROLYL CIS-TRANS ISOMERASE-RELATED"/>
    <property type="match status" value="1"/>
</dbReference>
<comment type="caution">
    <text evidence="6">The sequence shown here is derived from an EMBL/GenBank/DDBJ whole genome shotgun (WGS) entry which is preliminary data.</text>
</comment>
<dbReference type="EC" id="5.2.1.8" evidence="2"/>
<sequence length="185" mass="19677">MTSTTGHLLPVVVIETTLGSIEVELDAGAAPITTANFLFRLDSGLYDGGRMHRTVTLENQTSISGKTVDTSVAIEVIQGGADPGKIAEELQPIPLERTSVTGLRHIDGAISMARGGTDTAKEQFFICVGDQPSLDFGGLRNPDGQGFAAFGHVTSGMDVVHAIHQSPQDGQRLDPPIKIRKVFRK</sequence>
<dbReference type="Pfam" id="PF00160">
    <property type="entry name" value="Pro_isomerase"/>
    <property type="match status" value="1"/>
</dbReference>
<dbReference type="InterPro" id="IPR002130">
    <property type="entry name" value="Cyclophilin-type_PPIase_dom"/>
</dbReference>
<evidence type="ECO:0000256" key="3">
    <source>
        <dbReference type="ARBA" id="ARBA00023110"/>
    </source>
</evidence>
<dbReference type="AlphaFoldDB" id="A0A927MYK9"/>
<reference evidence="6" key="1">
    <citation type="submission" date="2020-10" db="EMBL/GenBank/DDBJ databases">
        <title>Sequencing the genomes of 1000 actinobacteria strains.</title>
        <authorList>
            <person name="Klenk H.-P."/>
        </authorList>
    </citation>
    <scope>NUCLEOTIDE SEQUENCE</scope>
    <source>
        <strain evidence="6">DSM 45354</strain>
    </source>
</reference>
<dbReference type="Gene3D" id="2.40.100.10">
    <property type="entry name" value="Cyclophilin-like"/>
    <property type="match status" value="1"/>
</dbReference>
<feature type="domain" description="PPIase cyclophilin-type" evidence="5">
    <location>
        <begin position="8"/>
        <end position="178"/>
    </location>
</feature>
<dbReference type="PANTHER" id="PTHR45625:SF4">
    <property type="entry name" value="PEPTIDYLPROLYL ISOMERASE DOMAIN AND WD REPEAT-CONTAINING PROTEIN 1"/>
    <property type="match status" value="1"/>
</dbReference>
<keyword evidence="3" id="KW-0697">Rotamase</keyword>
<evidence type="ECO:0000256" key="4">
    <source>
        <dbReference type="ARBA" id="ARBA00023235"/>
    </source>
</evidence>
<evidence type="ECO:0000313" key="7">
    <source>
        <dbReference type="Proteomes" id="UP000638648"/>
    </source>
</evidence>
<accession>A0A927MYK9</accession>
<evidence type="ECO:0000313" key="6">
    <source>
        <dbReference type="EMBL" id="MBE1608891.1"/>
    </source>
</evidence>